<dbReference type="AlphaFoldDB" id="A0A0F9DNS4"/>
<organism evidence="2">
    <name type="scientific">marine sediment metagenome</name>
    <dbReference type="NCBI Taxonomy" id="412755"/>
    <lineage>
        <taxon>unclassified sequences</taxon>
        <taxon>metagenomes</taxon>
        <taxon>ecological metagenomes</taxon>
    </lineage>
</organism>
<protein>
    <recommendedName>
        <fullName evidence="1">DUF7352 domain-containing protein</fullName>
    </recommendedName>
</protein>
<gene>
    <name evidence="2" type="ORF">LCGC14_2175910</name>
</gene>
<dbReference type="InterPro" id="IPR055776">
    <property type="entry name" value="DUF7352"/>
</dbReference>
<evidence type="ECO:0000313" key="2">
    <source>
        <dbReference type="EMBL" id="KKL63354.1"/>
    </source>
</evidence>
<comment type="caution">
    <text evidence="2">The sequence shown here is derived from an EMBL/GenBank/DDBJ whole genome shotgun (WGS) entry which is preliminary data.</text>
</comment>
<dbReference type="EMBL" id="LAZR01028201">
    <property type="protein sequence ID" value="KKL63354.1"/>
    <property type="molecule type" value="Genomic_DNA"/>
</dbReference>
<proteinExistence type="predicted"/>
<reference evidence="2" key="1">
    <citation type="journal article" date="2015" name="Nature">
        <title>Complex archaea that bridge the gap between prokaryotes and eukaryotes.</title>
        <authorList>
            <person name="Spang A."/>
            <person name="Saw J.H."/>
            <person name="Jorgensen S.L."/>
            <person name="Zaremba-Niedzwiedzka K."/>
            <person name="Martijn J."/>
            <person name="Lind A.E."/>
            <person name="van Eijk R."/>
            <person name="Schleper C."/>
            <person name="Guy L."/>
            <person name="Ettema T.J."/>
        </authorList>
    </citation>
    <scope>NUCLEOTIDE SEQUENCE</scope>
</reference>
<sequence>MSEKTIYKYGIGIQDLVHLSLPVDSKILTFQAQGMGIYIWVLHDVAPLKRELRAFRIYGTGHQISESEKLDYIGTTQVAGFVWHLFEESIDV</sequence>
<dbReference type="Pfam" id="PF24043">
    <property type="entry name" value="DUF7352"/>
    <property type="match status" value="1"/>
</dbReference>
<feature type="domain" description="DUF7352" evidence="1">
    <location>
        <begin position="3"/>
        <end position="88"/>
    </location>
</feature>
<accession>A0A0F9DNS4</accession>
<name>A0A0F9DNS4_9ZZZZ</name>
<evidence type="ECO:0000259" key="1">
    <source>
        <dbReference type="Pfam" id="PF24043"/>
    </source>
</evidence>